<organism evidence="1">
    <name type="scientific">hydrothermal vent metagenome</name>
    <dbReference type="NCBI Taxonomy" id="652676"/>
    <lineage>
        <taxon>unclassified sequences</taxon>
        <taxon>metagenomes</taxon>
        <taxon>ecological metagenomes</taxon>
    </lineage>
</organism>
<name>A0A1W1BVT7_9ZZZZ</name>
<dbReference type="EMBL" id="FPHK01000029">
    <property type="protein sequence ID" value="SFV57710.1"/>
    <property type="molecule type" value="Genomic_DNA"/>
</dbReference>
<proteinExistence type="predicted"/>
<dbReference type="AlphaFoldDB" id="A0A1W1BVT7"/>
<gene>
    <name evidence="1" type="ORF">MNB_SM-6-1138</name>
</gene>
<evidence type="ECO:0000313" key="1">
    <source>
        <dbReference type="EMBL" id="SFV57710.1"/>
    </source>
</evidence>
<reference evidence="1" key="1">
    <citation type="submission" date="2016-10" db="EMBL/GenBank/DDBJ databases">
        <authorList>
            <person name="de Groot N.N."/>
        </authorList>
    </citation>
    <scope>NUCLEOTIDE SEQUENCE</scope>
</reference>
<protein>
    <submittedName>
        <fullName evidence="1">Uncharacterized protein</fullName>
    </submittedName>
</protein>
<accession>A0A1W1BVT7</accession>
<sequence length="37" mass="4646">MEENIKIKIAEENISWIRKLFLMLFFENIYNPFLKRL</sequence>